<dbReference type="EMBL" id="DWXZ01000222">
    <property type="protein sequence ID" value="HJB38499.1"/>
    <property type="molecule type" value="Genomic_DNA"/>
</dbReference>
<reference evidence="2" key="2">
    <citation type="submission" date="2021-04" db="EMBL/GenBank/DDBJ databases">
        <authorList>
            <person name="Gilroy R."/>
        </authorList>
    </citation>
    <scope>NUCLEOTIDE SEQUENCE</scope>
    <source>
        <strain evidence="2">ChiBcolR8-3208</strain>
    </source>
</reference>
<dbReference type="SUPFAM" id="SSF56281">
    <property type="entry name" value="Metallo-hydrolase/oxidoreductase"/>
    <property type="match status" value="1"/>
</dbReference>
<dbReference type="Gene3D" id="3.60.15.10">
    <property type="entry name" value="Ribonuclease Z/Hydroxyacylglutathione hydrolase-like"/>
    <property type="match status" value="1"/>
</dbReference>
<dbReference type="InterPro" id="IPR050855">
    <property type="entry name" value="NDM-1-like"/>
</dbReference>
<dbReference type="SMART" id="SM00849">
    <property type="entry name" value="Lactamase_B"/>
    <property type="match status" value="1"/>
</dbReference>
<dbReference type="PANTHER" id="PTHR42951:SF22">
    <property type="entry name" value="METALLO BETA-LACTAMASE SUPERFAMILY LIPOPROTEIN"/>
    <property type="match status" value="1"/>
</dbReference>
<name>A0A9D2M0B0_9FIRM</name>
<proteinExistence type="predicted"/>
<protein>
    <submittedName>
        <fullName evidence="2">MBL fold metallo-hydrolase</fullName>
    </submittedName>
</protein>
<feature type="domain" description="Metallo-beta-lactamase" evidence="1">
    <location>
        <begin position="24"/>
        <end position="209"/>
    </location>
</feature>
<reference evidence="2" key="1">
    <citation type="journal article" date="2021" name="PeerJ">
        <title>Extensive microbial diversity within the chicken gut microbiome revealed by metagenomics and culture.</title>
        <authorList>
            <person name="Gilroy R."/>
            <person name="Ravi A."/>
            <person name="Getino M."/>
            <person name="Pursley I."/>
            <person name="Horton D.L."/>
            <person name="Alikhan N.F."/>
            <person name="Baker D."/>
            <person name="Gharbi K."/>
            <person name="Hall N."/>
            <person name="Watson M."/>
            <person name="Adriaenssens E.M."/>
            <person name="Foster-Nyarko E."/>
            <person name="Jarju S."/>
            <person name="Secka A."/>
            <person name="Antonio M."/>
            <person name="Oren A."/>
            <person name="Chaudhuri R.R."/>
            <person name="La Ragione R."/>
            <person name="Hildebrand F."/>
            <person name="Pallen M.J."/>
        </authorList>
    </citation>
    <scope>NUCLEOTIDE SEQUENCE</scope>
    <source>
        <strain evidence="2">ChiBcolR8-3208</strain>
    </source>
</reference>
<sequence>MKDTQNFTAQRRPNGVTEITDLSGVHCFLVEGRDKALLIDTMTGLRGLPAFVATLTDLPVEVALTHGHMDHAGGVFEFGRCYIHPADIPMLDGRTLPARVGYVRGQLPPGEAPEASAFVPDGPVEFVPLKAGDKLDLGGRALEVLHVPGHTRGSLCYLDTASGDFFAGDACNNNTLLMMEVSATIEEYLEALLALKARQGDIRRFYLFHGPSLQDKSCIDDNIQCCQDILAGTDDRVPVDFLGRPGYLAKERTPGTFSRKDGRFGNIVYNPQQVRKG</sequence>
<evidence type="ECO:0000313" key="3">
    <source>
        <dbReference type="Proteomes" id="UP000824214"/>
    </source>
</evidence>
<dbReference type="Pfam" id="PF00753">
    <property type="entry name" value="Lactamase_B"/>
    <property type="match status" value="1"/>
</dbReference>
<organism evidence="2 3">
    <name type="scientific">Candidatus Acutalibacter ornithocaccae</name>
    <dbReference type="NCBI Taxonomy" id="2838416"/>
    <lineage>
        <taxon>Bacteria</taxon>
        <taxon>Bacillati</taxon>
        <taxon>Bacillota</taxon>
        <taxon>Clostridia</taxon>
        <taxon>Eubacteriales</taxon>
        <taxon>Acutalibacteraceae</taxon>
        <taxon>Acutalibacter</taxon>
    </lineage>
</organism>
<dbReference type="InterPro" id="IPR036866">
    <property type="entry name" value="RibonucZ/Hydroxyglut_hydro"/>
</dbReference>
<evidence type="ECO:0000259" key="1">
    <source>
        <dbReference type="SMART" id="SM00849"/>
    </source>
</evidence>
<dbReference type="AlphaFoldDB" id="A0A9D2M0B0"/>
<dbReference type="Proteomes" id="UP000824214">
    <property type="component" value="Unassembled WGS sequence"/>
</dbReference>
<evidence type="ECO:0000313" key="2">
    <source>
        <dbReference type="EMBL" id="HJB38499.1"/>
    </source>
</evidence>
<dbReference type="InterPro" id="IPR001279">
    <property type="entry name" value="Metallo-B-lactamas"/>
</dbReference>
<dbReference type="PANTHER" id="PTHR42951">
    <property type="entry name" value="METALLO-BETA-LACTAMASE DOMAIN-CONTAINING"/>
    <property type="match status" value="1"/>
</dbReference>
<comment type="caution">
    <text evidence="2">The sequence shown here is derived from an EMBL/GenBank/DDBJ whole genome shotgun (WGS) entry which is preliminary data.</text>
</comment>
<gene>
    <name evidence="2" type="ORF">H9942_10625</name>
</gene>
<accession>A0A9D2M0B0</accession>